<name>A0AAW1TFC3_9CHLO</name>
<dbReference type="Proteomes" id="UP001485043">
    <property type="component" value="Unassembled WGS sequence"/>
</dbReference>
<comment type="caution">
    <text evidence="6">The sequence shown here is derived from an EMBL/GenBank/DDBJ whole genome shotgun (WGS) entry which is preliminary data.</text>
</comment>
<evidence type="ECO:0000256" key="2">
    <source>
        <dbReference type="RuleBase" id="RU003494"/>
    </source>
</evidence>
<dbReference type="SFLD" id="SFLDG01151">
    <property type="entry name" value="Main.2:_Nu-like"/>
    <property type="match status" value="1"/>
</dbReference>
<accession>A0AAW1TFC3</accession>
<evidence type="ECO:0000313" key="7">
    <source>
        <dbReference type="Proteomes" id="UP001485043"/>
    </source>
</evidence>
<proteinExistence type="inferred from homology"/>
<sequence length="240" mass="26991">MSSSKPYTLYTAGTPNGWKASIMLEELGVPYNLHAISLSKNEQKEDWFLQINPNGRIPALVDHEAGDVRVFETGAILYYLAVKHGKFFPKDLKAQAETMSWVMWQMGGLGPMQGQANHFVRYAPEKIEYGINRYTNETNRLYQTLEDALVGKEWLANDEYSIADMAAFPWVYGHHWAGLSLEGKPNVQKWLDRNSARPGTAKGLDVPEPNPIKKMANDPEAAKKAIEDAKNMMVSTDAKK</sequence>
<dbReference type="Gene3D" id="1.20.1050.10">
    <property type="match status" value="1"/>
</dbReference>
<dbReference type="PANTHER" id="PTHR44051">
    <property type="entry name" value="GLUTATHIONE S-TRANSFERASE-RELATED"/>
    <property type="match status" value="1"/>
</dbReference>
<protein>
    <recommendedName>
        <fullName evidence="8">Glutathione S-transferase</fullName>
    </recommendedName>
</protein>
<evidence type="ECO:0000259" key="4">
    <source>
        <dbReference type="PROSITE" id="PS50404"/>
    </source>
</evidence>
<dbReference type="Pfam" id="PF00043">
    <property type="entry name" value="GST_C"/>
    <property type="match status" value="1"/>
</dbReference>
<evidence type="ECO:0000256" key="1">
    <source>
        <dbReference type="ARBA" id="ARBA00007409"/>
    </source>
</evidence>
<keyword evidence="7" id="KW-1185">Reference proteome</keyword>
<dbReference type="Gene3D" id="3.40.30.10">
    <property type="entry name" value="Glutaredoxin"/>
    <property type="match status" value="1"/>
</dbReference>
<dbReference type="CDD" id="cd10291">
    <property type="entry name" value="GST_C_YfcG_like"/>
    <property type="match status" value="1"/>
</dbReference>
<dbReference type="EMBL" id="JALJOV010000036">
    <property type="protein sequence ID" value="KAK9868294.1"/>
    <property type="molecule type" value="Genomic_DNA"/>
</dbReference>
<dbReference type="PANTHER" id="PTHR44051:SF8">
    <property type="entry name" value="GLUTATHIONE S-TRANSFERASE GSTA"/>
    <property type="match status" value="1"/>
</dbReference>
<dbReference type="SFLD" id="SFLDS00019">
    <property type="entry name" value="Glutathione_Transferase_(cytos"/>
    <property type="match status" value="1"/>
</dbReference>
<gene>
    <name evidence="6" type="ORF">WJX84_008278</name>
</gene>
<dbReference type="InterPro" id="IPR036282">
    <property type="entry name" value="Glutathione-S-Trfase_C_sf"/>
</dbReference>
<evidence type="ECO:0000259" key="5">
    <source>
        <dbReference type="PROSITE" id="PS50405"/>
    </source>
</evidence>
<dbReference type="InterPro" id="IPR040079">
    <property type="entry name" value="Glutathione_S-Trfase"/>
</dbReference>
<evidence type="ECO:0000256" key="3">
    <source>
        <dbReference type="SAM" id="MobiDB-lite"/>
    </source>
</evidence>
<evidence type="ECO:0000313" key="6">
    <source>
        <dbReference type="EMBL" id="KAK9868294.1"/>
    </source>
</evidence>
<dbReference type="InterPro" id="IPR004045">
    <property type="entry name" value="Glutathione_S-Trfase_N"/>
</dbReference>
<comment type="similarity">
    <text evidence="1 2">Belongs to the GST superfamily.</text>
</comment>
<feature type="domain" description="GST C-terminal" evidence="5">
    <location>
        <begin position="91"/>
        <end position="215"/>
    </location>
</feature>
<dbReference type="SUPFAM" id="SSF52833">
    <property type="entry name" value="Thioredoxin-like"/>
    <property type="match status" value="1"/>
</dbReference>
<dbReference type="InterPro" id="IPR010987">
    <property type="entry name" value="Glutathione-S-Trfase_C-like"/>
</dbReference>
<dbReference type="SFLD" id="SFLDG00358">
    <property type="entry name" value="Main_(cytGST)"/>
    <property type="match status" value="1"/>
</dbReference>
<reference evidence="6 7" key="1">
    <citation type="journal article" date="2024" name="Nat. Commun.">
        <title>Phylogenomics reveals the evolutionary origins of lichenization in chlorophyte algae.</title>
        <authorList>
            <person name="Puginier C."/>
            <person name="Libourel C."/>
            <person name="Otte J."/>
            <person name="Skaloud P."/>
            <person name="Haon M."/>
            <person name="Grisel S."/>
            <person name="Petersen M."/>
            <person name="Berrin J.G."/>
            <person name="Delaux P.M."/>
            <person name="Dal Grande F."/>
            <person name="Keller J."/>
        </authorList>
    </citation>
    <scope>NUCLEOTIDE SEQUENCE [LARGE SCALE GENOMIC DNA]</scope>
    <source>
        <strain evidence="6 7">SAG 2523</strain>
    </source>
</reference>
<dbReference type="InterPro" id="IPR036249">
    <property type="entry name" value="Thioredoxin-like_sf"/>
</dbReference>
<dbReference type="CDD" id="cd03048">
    <property type="entry name" value="GST_N_Ure2p_like"/>
    <property type="match status" value="1"/>
</dbReference>
<evidence type="ECO:0008006" key="8">
    <source>
        <dbReference type="Google" id="ProtNLM"/>
    </source>
</evidence>
<dbReference type="SUPFAM" id="SSF47616">
    <property type="entry name" value="GST C-terminal domain-like"/>
    <property type="match status" value="1"/>
</dbReference>
<feature type="domain" description="GST N-terminal" evidence="4">
    <location>
        <begin position="4"/>
        <end position="88"/>
    </location>
</feature>
<organism evidence="6 7">
    <name type="scientific">Apatococcus fuscideae</name>
    <dbReference type="NCBI Taxonomy" id="2026836"/>
    <lineage>
        <taxon>Eukaryota</taxon>
        <taxon>Viridiplantae</taxon>
        <taxon>Chlorophyta</taxon>
        <taxon>core chlorophytes</taxon>
        <taxon>Trebouxiophyceae</taxon>
        <taxon>Chlorellales</taxon>
        <taxon>Chlorellaceae</taxon>
        <taxon>Apatococcus</taxon>
    </lineage>
</organism>
<dbReference type="PROSITE" id="PS50405">
    <property type="entry name" value="GST_CTER"/>
    <property type="match status" value="1"/>
</dbReference>
<feature type="region of interest" description="Disordered" evidence="3">
    <location>
        <begin position="194"/>
        <end position="220"/>
    </location>
</feature>
<dbReference type="PROSITE" id="PS50404">
    <property type="entry name" value="GST_NTER"/>
    <property type="match status" value="1"/>
</dbReference>
<dbReference type="Pfam" id="PF02798">
    <property type="entry name" value="GST_N"/>
    <property type="match status" value="1"/>
</dbReference>
<dbReference type="InterPro" id="IPR004046">
    <property type="entry name" value="GST_C"/>
</dbReference>
<dbReference type="AlphaFoldDB" id="A0AAW1TFC3"/>